<dbReference type="EMBL" id="LHYF01000055">
    <property type="protein sequence ID" value="KXB06006.1"/>
    <property type="molecule type" value="Genomic_DNA"/>
</dbReference>
<reference evidence="1 2" key="1">
    <citation type="journal article" date="2016" name="Sci. Rep.">
        <title>Metabolic traits of an uncultured archaeal lineage -MSBL1- from brine pools of the Red Sea.</title>
        <authorList>
            <person name="Mwirichia R."/>
            <person name="Alam I."/>
            <person name="Rashid M."/>
            <person name="Vinu M."/>
            <person name="Ba-Alawi W."/>
            <person name="Anthony Kamau A."/>
            <person name="Kamanda Ngugi D."/>
            <person name="Goker M."/>
            <person name="Klenk H.P."/>
            <person name="Bajic V."/>
            <person name="Stingl U."/>
        </authorList>
    </citation>
    <scope>NUCLEOTIDE SEQUENCE [LARGE SCALE GENOMIC DNA]</scope>
    <source>
        <strain evidence="1">SCGC-AAA382C18</strain>
    </source>
</reference>
<protein>
    <recommendedName>
        <fullName evidence="3">Tetrapyrrole biosynthesis uroporphyrinogen III synthase domain-containing protein</fullName>
    </recommendedName>
</protein>
<dbReference type="Proteomes" id="UP000070404">
    <property type="component" value="Unassembled WGS sequence"/>
</dbReference>
<sequence length="78" mass="8962">MSETRILLVTGREAEELVKKYSEQADVKTEIETLPIEIASFMNCHILQEGLKEKNLEKFYMILVTGQAEFALKKAEEN</sequence>
<accession>A0A133VHU4</accession>
<name>A0A133VHU4_9EURY</name>
<feature type="non-terminal residue" evidence="1">
    <location>
        <position position="78"/>
    </location>
</feature>
<organism evidence="1 2">
    <name type="scientific">candidate division MSBL1 archaeon SCGC-AAA382C18</name>
    <dbReference type="NCBI Taxonomy" id="1698281"/>
    <lineage>
        <taxon>Archaea</taxon>
        <taxon>Methanobacteriati</taxon>
        <taxon>Methanobacteriota</taxon>
        <taxon>candidate division MSBL1</taxon>
    </lineage>
</organism>
<keyword evidence="2" id="KW-1185">Reference proteome</keyword>
<dbReference type="AlphaFoldDB" id="A0A133VHU4"/>
<comment type="caution">
    <text evidence="1">The sequence shown here is derived from an EMBL/GenBank/DDBJ whole genome shotgun (WGS) entry which is preliminary data.</text>
</comment>
<gene>
    <name evidence="1" type="ORF">AKJ52_02705</name>
</gene>
<evidence type="ECO:0000313" key="1">
    <source>
        <dbReference type="EMBL" id="KXB06006.1"/>
    </source>
</evidence>
<proteinExistence type="predicted"/>
<evidence type="ECO:0008006" key="3">
    <source>
        <dbReference type="Google" id="ProtNLM"/>
    </source>
</evidence>
<evidence type="ECO:0000313" key="2">
    <source>
        <dbReference type="Proteomes" id="UP000070404"/>
    </source>
</evidence>